<name>A0A5C6BPL2_9PLAN</name>
<proteinExistence type="predicted"/>
<protein>
    <submittedName>
        <fullName evidence="2">Uncharacterized protein</fullName>
    </submittedName>
</protein>
<dbReference type="InterPro" id="IPR006311">
    <property type="entry name" value="TAT_signal"/>
</dbReference>
<reference evidence="2 3" key="1">
    <citation type="submission" date="2019-02" db="EMBL/GenBank/DDBJ databases">
        <title>Deep-cultivation of Planctomycetes and their phenomic and genomic characterization uncovers novel biology.</title>
        <authorList>
            <person name="Wiegand S."/>
            <person name="Jogler M."/>
            <person name="Boedeker C."/>
            <person name="Pinto D."/>
            <person name="Vollmers J."/>
            <person name="Rivas-Marin E."/>
            <person name="Kohn T."/>
            <person name="Peeters S.H."/>
            <person name="Heuer A."/>
            <person name="Rast P."/>
            <person name="Oberbeckmann S."/>
            <person name="Bunk B."/>
            <person name="Jeske O."/>
            <person name="Meyerdierks A."/>
            <person name="Storesund J.E."/>
            <person name="Kallscheuer N."/>
            <person name="Luecker S."/>
            <person name="Lage O.M."/>
            <person name="Pohl T."/>
            <person name="Merkel B.J."/>
            <person name="Hornburger P."/>
            <person name="Mueller R.-W."/>
            <person name="Bruemmer F."/>
            <person name="Labrenz M."/>
            <person name="Spormann A.M."/>
            <person name="Op Den Camp H."/>
            <person name="Overmann J."/>
            <person name="Amann R."/>
            <person name="Jetten M.S.M."/>
            <person name="Mascher T."/>
            <person name="Medema M.H."/>
            <person name="Devos D.P."/>
            <person name="Kaster A.-K."/>
            <person name="Ovreas L."/>
            <person name="Rohde M."/>
            <person name="Galperin M.Y."/>
            <person name="Jogler C."/>
        </authorList>
    </citation>
    <scope>NUCLEOTIDE SEQUENCE [LARGE SCALE GENOMIC DNA]</scope>
    <source>
        <strain evidence="2 3">CA54</strain>
    </source>
</reference>
<feature type="region of interest" description="Disordered" evidence="1">
    <location>
        <begin position="29"/>
        <end position="56"/>
    </location>
</feature>
<evidence type="ECO:0000313" key="3">
    <source>
        <dbReference type="Proteomes" id="UP000320735"/>
    </source>
</evidence>
<comment type="caution">
    <text evidence="2">The sequence shown here is derived from an EMBL/GenBank/DDBJ whole genome shotgun (WGS) entry which is preliminary data.</text>
</comment>
<accession>A0A5C6BPL2</accession>
<evidence type="ECO:0000256" key="1">
    <source>
        <dbReference type="SAM" id="MobiDB-lite"/>
    </source>
</evidence>
<sequence>MKPSELNRRDFSKFTVAAFGGMLAGTAIGCGGSEEPAPASGGSETGSTETPETGTDVAAAEKHVCRGLNACKGQGADGNNACAGQGTCATAKAHTCHTQNECKGEGGCGETAGKNECAGKGECAVPLMDGTWEKVRTAFEAERKAAGEPVGAAPAKG</sequence>
<dbReference type="PROSITE" id="PS51318">
    <property type="entry name" value="TAT"/>
    <property type="match status" value="1"/>
</dbReference>
<feature type="compositionally biased region" description="Low complexity" evidence="1">
    <location>
        <begin position="36"/>
        <end position="55"/>
    </location>
</feature>
<dbReference type="EMBL" id="SJPP01000001">
    <property type="protein sequence ID" value="TWU14150.1"/>
    <property type="molecule type" value="Genomic_DNA"/>
</dbReference>
<organism evidence="2 3">
    <name type="scientific">Symmachiella macrocystis</name>
    <dbReference type="NCBI Taxonomy" id="2527985"/>
    <lineage>
        <taxon>Bacteria</taxon>
        <taxon>Pseudomonadati</taxon>
        <taxon>Planctomycetota</taxon>
        <taxon>Planctomycetia</taxon>
        <taxon>Planctomycetales</taxon>
        <taxon>Planctomycetaceae</taxon>
        <taxon>Symmachiella</taxon>
    </lineage>
</organism>
<dbReference type="RefSeq" id="WP_146371375.1">
    <property type="nucleotide sequence ID" value="NZ_SJPP01000001.1"/>
</dbReference>
<dbReference type="OrthoDB" id="214969at2"/>
<dbReference type="PROSITE" id="PS51257">
    <property type="entry name" value="PROKAR_LIPOPROTEIN"/>
    <property type="match status" value="1"/>
</dbReference>
<keyword evidence="3" id="KW-1185">Reference proteome</keyword>
<dbReference type="AlphaFoldDB" id="A0A5C6BPL2"/>
<evidence type="ECO:0000313" key="2">
    <source>
        <dbReference type="EMBL" id="TWU14150.1"/>
    </source>
</evidence>
<dbReference type="Proteomes" id="UP000320735">
    <property type="component" value="Unassembled WGS sequence"/>
</dbReference>
<gene>
    <name evidence="2" type="ORF">CA54_29930</name>
</gene>